<dbReference type="KEGG" id="mauu:NCTC10437_04905"/>
<protein>
    <submittedName>
        <fullName evidence="1">Short-chain dehydrogenase of uncharacterized substrate specificity</fullName>
        <ecNumber evidence="1">1.1.1.-</ecNumber>
    </submittedName>
</protein>
<dbReference type="PRINTS" id="PR00081">
    <property type="entry name" value="GDHRDH"/>
</dbReference>
<dbReference type="Proteomes" id="UP000279306">
    <property type="component" value="Chromosome"/>
</dbReference>
<reference evidence="1 2" key="1">
    <citation type="submission" date="2018-12" db="EMBL/GenBank/DDBJ databases">
        <authorList>
            <consortium name="Pathogen Informatics"/>
        </authorList>
    </citation>
    <scope>NUCLEOTIDE SEQUENCE [LARGE SCALE GENOMIC DNA]</scope>
    <source>
        <strain evidence="1 2">NCTC10437</strain>
    </source>
</reference>
<dbReference type="STRING" id="1791.GCA_001049355_03754"/>
<evidence type="ECO:0000313" key="2">
    <source>
        <dbReference type="Proteomes" id="UP000279306"/>
    </source>
</evidence>
<organism evidence="1 2">
    <name type="scientific">Mycolicibacterium aurum</name>
    <name type="common">Mycobacterium aurum</name>
    <dbReference type="NCBI Taxonomy" id="1791"/>
    <lineage>
        <taxon>Bacteria</taxon>
        <taxon>Bacillati</taxon>
        <taxon>Actinomycetota</taxon>
        <taxon>Actinomycetes</taxon>
        <taxon>Mycobacteriales</taxon>
        <taxon>Mycobacteriaceae</taxon>
        <taxon>Mycolicibacterium</taxon>
    </lineage>
</organism>
<dbReference type="InterPro" id="IPR002347">
    <property type="entry name" value="SDR_fam"/>
</dbReference>
<dbReference type="EC" id="1.1.1.-" evidence="1"/>
<sequence>MVNHVRVTFTGPLTDAVDAVLDRSVVFGYTRIGSQIRRLWWPADAAPDAMTGKRVVVTGATSGIGMATAESFARLGATVHLLGRDESKTRRCAGEIRATVADAEVIEEVCDVADLDAVRAWADDFTGRVDAVHGLVHNAGVMPKQRGETAQGHEIQLACHVLGPHLMTDRLAGRLRAAGGAAVVFMSSGGMYTAPLKHWSADELESRDGEYDGVRVYARTKRMQVVLAEVWARRFADTDVRVYSAHPGWVETPGVAEALPGFRRLTRPLLRDASDGADTPVWLVATRPEPGPGNFWHDRARRPTTFGWQRDEDTQAVAAFVGDISAITDTARNWLGFSR</sequence>
<keyword evidence="2" id="KW-1185">Reference proteome</keyword>
<dbReference type="InterPro" id="IPR036291">
    <property type="entry name" value="NAD(P)-bd_dom_sf"/>
</dbReference>
<dbReference type="EMBL" id="LR134356">
    <property type="protein sequence ID" value="VEG57884.1"/>
    <property type="molecule type" value="Genomic_DNA"/>
</dbReference>
<accession>A0A3S4S1T1</accession>
<evidence type="ECO:0000313" key="1">
    <source>
        <dbReference type="EMBL" id="VEG57884.1"/>
    </source>
</evidence>
<proteinExistence type="predicted"/>
<dbReference type="InterPro" id="IPR052992">
    <property type="entry name" value="SDR_member_12"/>
</dbReference>
<dbReference type="GO" id="GO:0016491">
    <property type="term" value="F:oxidoreductase activity"/>
    <property type="evidence" value="ECO:0007669"/>
    <property type="project" value="UniProtKB-KW"/>
</dbReference>
<dbReference type="Gene3D" id="3.40.50.720">
    <property type="entry name" value="NAD(P)-binding Rossmann-like Domain"/>
    <property type="match status" value="1"/>
</dbReference>
<dbReference type="Pfam" id="PF00106">
    <property type="entry name" value="adh_short"/>
    <property type="match status" value="1"/>
</dbReference>
<dbReference type="SUPFAM" id="SSF51735">
    <property type="entry name" value="NAD(P)-binding Rossmann-fold domains"/>
    <property type="match status" value="1"/>
</dbReference>
<name>A0A3S4S1T1_MYCAU</name>
<dbReference type="PANTHER" id="PTHR44656:SF7">
    <property type="entry name" value="DEHYDROGENASE_REDUCTASE SDR FAMILY MEMBER 12"/>
    <property type="match status" value="1"/>
</dbReference>
<dbReference type="AlphaFoldDB" id="A0A3S4S1T1"/>
<dbReference type="PANTHER" id="PTHR44656">
    <property type="entry name" value="DEHYDROGENASE/REDUCTASE SDR FAMILY MEMBER 12"/>
    <property type="match status" value="1"/>
</dbReference>
<gene>
    <name evidence="1" type="primary">lvr_6</name>
    <name evidence="1" type="ORF">NCTC10437_04905</name>
</gene>
<keyword evidence="1" id="KW-0560">Oxidoreductase</keyword>